<dbReference type="Pfam" id="PF05130">
    <property type="entry name" value="FlgN"/>
    <property type="match status" value="1"/>
</dbReference>
<sequence length="143" mass="16089">MSGDRQDQLLRLMQGVRADLDGYRQLSALLERQHAAALRHDAQALPEVTEGIVALVDAMEPRSRERTGIVRSLCGRADAEGMRLVLASMPEAARNTLSGWWDALEPLVRDCHAQNLRTRQLMVDQSEVMRRVLQEEQGVYAPQ</sequence>
<evidence type="ECO:0000313" key="4">
    <source>
        <dbReference type="EMBL" id="RAR76839.1"/>
    </source>
</evidence>
<organism evidence="4 5">
    <name type="scientific">Paracidovorax anthurii</name>
    <dbReference type="NCBI Taxonomy" id="78229"/>
    <lineage>
        <taxon>Bacteria</taxon>
        <taxon>Pseudomonadati</taxon>
        <taxon>Pseudomonadota</taxon>
        <taxon>Betaproteobacteria</taxon>
        <taxon>Burkholderiales</taxon>
        <taxon>Comamonadaceae</taxon>
        <taxon>Paracidovorax</taxon>
    </lineage>
</organism>
<comment type="caution">
    <text evidence="4">The sequence shown here is derived from an EMBL/GenBank/DDBJ whole genome shotgun (WGS) entry which is preliminary data.</text>
</comment>
<reference evidence="4 5" key="1">
    <citation type="submission" date="2018-06" db="EMBL/GenBank/DDBJ databases">
        <title>Genomic Encyclopedia of Archaeal and Bacterial Type Strains, Phase II (KMG-II): from individual species to whole genera.</title>
        <authorList>
            <person name="Goeker M."/>
        </authorList>
    </citation>
    <scope>NUCLEOTIDE SEQUENCE [LARGE SCALE GENOMIC DNA]</scope>
    <source>
        <strain evidence="4 5">CFPB 3232</strain>
    </source>
</reference>
<comment type="function">
    <text evidence="1">Required for the efficient initiation of filament assembly.</text>
</comment>
<accession>A0A328YSL6</accession>
<keyword evidence="3" id="KW-1005">Bacterial flagellum biogenesis</keyword>
<dbReference type="AlphaFoldDB" id="A0A328YSL6"/>
<dbReference type="EMBL" id="QLTA01000042">
    <property type="protein sequence ID" value="RAR76839.1"/>
    <property type="molecule type" value="Genomic_DNA"/>
</dbReference>
<evidence type="ECO:0000313" key="5">
    <source>
        <dbReference type="Proteomes" id="UP000248856"/>
    </source>
</evidence>
<keyword evidence="4" id="KW-0969">Cilium</keyword>
<dbReference type="Proteomes" id="UP000248856">
    <property type="component" value="Unassembled WGS sequence"/>
</dbReference>
<proteinExistence type="inferred from homology"/>
<evidence type="ECO:0000256" key="2">
    <source>
        <dbReference type="ARBA" id="ARBA00007703"/>
    </source>
</evidence>
<name>A0A328YSL6_9BURK</name>
<comment type="similarity">
    <text evidence="2">Belongs to the FlgN family.</text>
</comment>
<evidence type="ECO:0000256" key="3">
    <source>
        <dbReference type="ARBA" id="ARBA00022795"/>
    </source>
</evidence>
<gene>
    <name evidence="4" type="ORF">AX018_104221</name>
</gene>
<keyword evidence="4" id="KW-0966">Cell projection</keyword>
<dbReference type="InterPro" id="IPR007809">
    <property type="entry name" value="FlgN-like"/>
</dbReference>
<dbReference type="SUPFAM" id="SSF140566">
    <property type="entry name" value="FlgN-like"/>
    <property type="match status" value="1"/>
</dbReference>
<keyword evidence="4" id="KW-0282">Flagellum</keyword>
<dbReference type="OrthoDB" id="8595824at2"/>
<protein>
    <submittedName>
        <fullName evidence="4">Flagella synthesis protein FlgN</fullName>
    </submittedName>
</protein>
<dbReference type="RefSeq" id="WP_111880029.1">
    <property type="nucleotide sequence ID" value="NZ_CBCSGC010000044.1"/>
</dbReference>
<dbReference type="GO" id="GO:0044780">
    <property type="term" value="P:bacterial-type flagellum assembly"/>
    <property type="evidence" value="ECO:0007669"/>
    <property type="project" value="InterPro"/>
</dbReference>
<dbReference type="Gene3D" id="1.20.58.300">
    <property type="entry name" value="FlgN-like"/>
    <property type="match status" value="1"/>
</dbReference>
<evidence type="ECO:0000256" key="1">
    <source>
        <dbReference type="ARBA" id="ARBA00002397"/>
    </source>
</evidence>
<keyword evidence="5" id="KW-1185">Reference proteome</keyword>
<dbReference type="InterPro" id="IPR036679">
    <property type="entry name" value="FlgN-like_sf"/>
</dbReference>